<evidence type="ECO:0000313" key="1">
    <source>
        <dbReference type="EMBL" id="GAA4032214.1"/>
    </source>
</evidence>
<evidence type="ECO:0000313" key="2">
    <source>
        <dbReference type="Proteomes" id="UP001500968"/>
    </source>
</evidence>
<protein>
    <submittedName>
        <fullName evidence="1">Uncharacterized protein</fullName>
    </submittedName>
</protein>
<organism evidence="1 2">
    <name type="scientific">Flavobacterium cheonhonense</name>
    <dbReference type="NCBI Taxonomy" id="706185"/>
    <lineage>
        <taxon>Bacteria</taxon>
        <taxon>Pseudomonadati</taxon>
        <taxon>Bacteroidota</taxon>
        <taxon>Flavobacteriia</taxon>
        <taxon>Flavobacteriales</taxon>
        <taxon>Flavobacteriaceae</taxon>
        <taxon>Flavobacterium</taxon>
    </lineage>
</organism>
<proteinExistence type="predicted"/>
<accession>A0ABP7TW94</accession>
<sequence length="189" mass="21045">MPMKPKLWLLFLGLFQLGFAQVVTVKPEMFPEDDKPFYKKFELSSPLRVNQYAGEVNPYTGENEPWFLLDGLSARAGIGTHYDKWVGVGINVGIDWKANKGLIVAPVFGSLRLSPKVGEDLRITSEIGYGRSLSLTGDKLSGNFQKISLGLEDDDSGLGLYIELCQYGFSKVTPERIGSFSIGLYYIMF</sequence>
<keyword evidence="2" id="KW-1185">Reference proteome</keyword>
<reference evidence="2" key="1">
    <citation type="journal article" date="2019" name="Int. J. Syst. Evol. Microbiol.">
        <title>The Global Catalogue of Microorganisms (GCM) 10K type strain sequencing project: providing services to taxonomists for standard genome sequencing and annotation.</title>
        <authorList>
            <consortium name="The Broad Institute Genomics Platform"/>
            <consortium name="The Broad Institute Genome Sequencing Center for Infectious Disease"/>
            <person name="Wu L."/>
            <person name="Ma J."/>
        </authorList>
    </citation>
    <scope>NUCLEOTIDE SEQUENCE [LARGE SCALE GENOMIC DNA]</scope>
    <source>
        <strain evidence="2">JCM 17064</strain>
    </source>
</reference>
<dbReference type="Proteomes" id="UP001500968">
    <property type="component" value="Unassembled WGS sequence"/>
</dbReference>
<dbReference type="EMBL" id="BAABCR010000015">
    <property type="protein sequence ID" value="GAA4032214.1"/>
    <property type="molecule type" value="Genomic_DNA"/>
</dbReference>
<name>A0ABP7TW94_9FLAO</name>
<comment type="caution">
    <text evidence="1">The sequence shown here is derived from an EMBL/GenBank/DDBJ whole genome shotgun (WGS) entry which is preliminary data.</text>
</comment>
<gene>
    <name evidence="1" type="ORF">GCM10022386_15440</name>
</gene>